<reference evidence="6 7" key="1">
    <citation type="submission" date="2021-03" db="EMBL/GenBank/DDBJ databases">
        <title>Sequencing the genomes of 1000 actinobacteria strains.</title>
        <authorList>
            <person name="Klenk H.-P."/>
        </authorList>
    </citation>
    <scope>NUCLEOTIDE SEQUENCE [LARGE SCALE GENOMIC DNA]</scope>
    <source>
        <strain evidence="6 7">DSM 45510</strain>
    </source>
</reference>
<gene>
    <name evidence="6" type="ORF">JOM49_004018</name>
</gene>
<keyword evidence="1" id="KW-0677">Repeat</keyword>
<dbReference type="RefSeq" id="WP_209665790.1">
    <property type="nucleotide sequence ID" value="NZ_JAGGMS010000001.1"/>
</dbReference>
<dbReference type="PANTHER" id="PTHR19211">
    <property type="entry name" value="ATP-BINDING TRANSPORT PROTEIN-RELATED"/>
    <property type="match status" value="1"/>
</dbReference>
<dbReference type="Pfam" id="PF00005">
    <property type="entry name" value="ABC_tran"/>
    <property type="match status" value="2"/>
</dbReference>
<protein>
    <submittedName>
        <fullName evidence="6">ATPase subunit of ABC transporter with duplicated ATPase domains</fullName>
    </submittedName>
</protein>
<dbReference type="InterPro" id="IPR050611">
    <property type="entry name" value="ABCF"/>
</dbReference>
<comment type="caution">
    <text evidence="6">The sequence shown here is derived from an EMBL/GenBank/DDBJ whole genome shotgun (WGS) entry which is preliminary data.</text>
</comment>
<name>A0ABS4PST6_9PSEU</name>
<sequence length="540" mass="59306">MAHLEASALSYRLDDGRQLFEDVSFRVGSEQVTALVGDNGAGKTTLLRLLGGELTPLSGAVQVQGGLAVMPQFIGSVRDERTVRDLLLAVAPVPLREAAAELDAVELLLMDTDDETTQMRYAEALSAWGEAGGYAIEVLWDTVTVAALGVPFDRARFREVRTLSGGEQKRLVLEALLRGPEQVLLLDEPDNYLDVPGKRWLEGRLAETGKAVLLVSHDRELLAAAATHIVTLEGGTTWVHGGGFGRWHEARQARGERMAELRRRWDDKHEQLIELVRSLQRAATMSDEMASRYRAAQTRLRKFEEAGAPPLPPKEQKVKPRLSGGRTGLRAITCTELELTGLMRPFDLEVFFGDRVCVLGSNGSGKSHFLRLLGGDDSVGHTGVCRLGARVVPGLFAQTHQHPEWLGRTLVDLLWRGDDTRRSVDRGTAMAALSRYGLAAAGDQRFETLSGGQQARFQVLLLELSGATLLLLDEPTDNLDLISAEALQDALTEFTGTVVAVTHDRWFARSFDRFVLFAASGEVSEVDEPVWTEGRVDRVR</sequence>
<dbReference type="PROSITE" id="PS50893">
    <property type="entry name" value="ABC_TRANSPORTER_2"/>
    <property type="match status" value="2"/>
</dbReference>
<dbReference type="Proteomes" id="UP000741013">
    <property type="component" value="Unassembled WGS sequence"/>
</dbReference>
<keyword evidence="2" id="KW-0547">Nucleotide-binding</keyword>
<dbReference type="InterPro" id="IPR003593">
    <property type="entry name" value="AAA+_ATPase"/>
</dbReference>
<dbReference type="EMBL" id="JAGGMS010000001">
    <property type="protein sequence ID" value="MBP2182492.1"/>
    <property type="molecule type" value="Genomic_DNA"/>
</dbReference>
<dbReference type="Gene3D" id="3.40.50.300">
    <property type="entry name" value="P-loop containing nucleotide triphosphate hydrolases"/>
    <property type="match status" value="2"/>
</dbReference>
<evidence type="ECO:0000256" key="3">
    <source>
        <dbReference type="ARBA" id="ARBA00022840"/>
    </source>
</evidence>
<evidence type="ECO:0000256" key="1">
    <source>
        <dbReference type="ARBA" id="ARBA00022737"/>
    </source>
</evidence>
<dbReference type="InterPro" id="IPR027417">
    <property type="entry name" value="P-loop_NTPase"/>
</dbReference>
<evidence type="ECO:0000259" key="5">
    <source>
        <dbReference type="PROSITE" id="PS50893"/>
    </source>
</evidence>
<accession>A0ABS4PST6</accession>
<dbReference type="PANTHER" id="PTHR19211:SF69">
    <property type="entry name" value="ATP-BINDING PROTEIN UUP"/>
    <property type="match status" value="1"/>
</dbReference>
<evidence type="ECO:0000256" key="4">
    <source>
        <dbReference type="SAM" id="MobiDB-lite"/>
    </source>
</evidence>
<feature type="region of interest" description="Disordered" evidence="4">
    <location>
        <begin position="304"/>
        <end position="323"/>
    </location>
</feature>
<evidence type="ECO:0000313" key="6">
    <source>
        <dbReference type="EMBL" id="MBP2182492.1"/>
    </source>
</evidence>
<dbReference type="SUPFAM" id="SSF52540">
    <property type="entry name" value="P-loop containing nucleoside triphosphate hydrolases"/>
    <property type="match status" value="2"/>
</dbReference>
<feature type="domain" description="ABC transporter" evidence="5">
    <location>
        <begin position="327"/>
        <end position="539"/>
    </location>
</feature>
<feature type="domain" description="ABC transporter" evidence="5">
    <location>
        <begin position="4"/>
        <end position="259"/>
    </location>
</feature>
<evidence type="ECO:0000256" key="2">
    <source>
        <dbReference type="ARBA" id="ARBA00022741"/>
    </source>
</evidence>
<organism evidence="6 7">
    <name type="scientific">Amycolatopsis magusensis</name>
    <dbReference type="NCBI Taxonomy" id="882444"/>
    <lineage>
        <taxon>Bacteria</taxon>
        <taxon>Bacillati</taxon>
        <taxon>Actinomycetota</taxon>
        <taxon>Actinomycetes</taxon>
        <taxon>Pseudonocardiales</taxon>
        <taxon>Pseudonocardiaceae</taxon>
        <taxon>Amycolatopsis</taxon>
    </lineage>
</organism>
<evidence type="ECO:0000313" key="7">
    <source>
        <dbReference type="Proteomes" id="UP000741013"/>
    </source>
</evidence>
<proteinExistence type="predicted"/>
<dbReference type="InterPro" id="IPR003439">
    <property type="entry name" value="ABC_transporter-like_ATP-bd"/>
</dbReference>
<keyword evidence="3" id="KW-0067">ATP-binding</keyword>
<keyword evidence="7" id="KW-1185">Reference proteome</keyword>
<dbReference type="SMART" id="SM00382">
    <property type="entry name" value="AAA"/>
    <property type="match status" value="2"/>
</dbReference>